<comment type="caution">
    <text evidence="6">The sequence shown here is derived from an EMBL/GenBank/DDBJ whole genome shotgun (WGS) entry which is preliminary data.</text>
</comment>
<dbReference type="InterPro" id="IPR008969">
    <property type="entry name" value="CarboxyPept-like_regulatory"/>
</dbReference>
<keyword evidence="4" id="KW-0732">Signal</keyword>
<dbReference type="Pfam" id="PF14905">
    <property type="entry name" value="OMP_b-brl_3"/>
    <property type="match status" value="1"/>
</dbReference>
<evidence type="ECO:0000256" key="4">
    <source>
        <dbReference type="SAM" id="SignalP"/>
    </source>
</evidence>
<evidence type="ECO:0000313" key="7">
    <source>
        <dbReference type="Proteomes" id="UP000524404"/>
    </source>
</evidence>
<evidence type="ECO:0000313" key="6">
    <source>
        <dbReference type="EMBL" id="MBB6003626.1"/>
    </source>
</evidence>
<dbReference type="SUPFAM" id="SSF56935">
    <property type="entry name" value="Porins"/>
    <property type="match status" value="1"/>
</dbReference>
<dbReference type="Gene3D" id="2.170.130.10">
    <property type="entry name" value="TonB-dependent receptor, plug domain"/>
    <property type="match status" value="1"/>
</dbReference>
<keyword evidence="3" id="KW-0998">Cell outer membrane</keyword>
<organism evidence="6 7">
    <name type="scientific">Arcicella rosea</name>
    <dbReference type="NCBI Taxonomy" id="502909"/>
    <lineage>
        <taxon>Bacteria</taxon>
        <taxon>Pseudomonadati</taxon>
        <taxon>Bacteroidota</taxon>
        <taxon>Cytophagia</taxon>
        <taxon>Cytophagales</taxon>
        <taxon>Flectobacillaceae</taxon>
        <taxon>Arcicella</taxon>
    </lineage>
</organism>
<gene>
    <name evidence="6" type="ORF">HNP25_002284</name>
</gene>
<evidence type="ECO:0000256" key="3">
    <source>
        <dbReference type="ARBA" id="ARBA00023237"/>
    </source>
</evidence>
<dbReference type="RefSeq" id="WP_184134182.1">
    <property type="nucleotide sequence ID" value="NZ_JACHKT010000015.1"/>
</dbReference>
<dbReference type="InterPro" id="IPR041700">
    <property type="entry name" value="OMP_b-brl_3"/>
</dbReference>
<feature type="signal peptide" evidence="4">
    <location>
        <begin position="1"/>
        <end position="21"/>
    </location>
</feature>
<dbReference type="Gene3D" id="2.40.170.20">
    <property type="entry name" value="TonB-dependent receptor, beta-barrel domain"/>
    <property type="match status" value="1"/>
</dbReference>
<dbReference type="Pfam" id="PF13620">
    <property type="entry name" value="CarboxypepD_reg"/>
    <property type="match status" value="1"/>
</dbReference>
<dbReference type="GO" id="GO:0009279">
    <property type="term" value="C:cell outer membrane"/>
    <property type="evidence" value="ECO:0007669"/>
    <property type="project" value="UniProtKB-SubCell"/>
</dbReference>
<keyword evidence="2" id="KW-0472">Membrane</keyword>
<proteinExistence type="predicted"/>
<evidence type="ECO:0000259" key="5">
    <source>
        <dbReference type="Pfam" id="PF14905"/>
    </source>
</evidence>
<dbReference type="AlphaFoldDB" id="A0A841EL11"/>
<feature type="chain" id="PRO_5032991694" description="Outer membrane protein beta-barrel domain-containing protein" evidence="4">
    <location>
        <begin position="22"/>
        <end position="828"/>
    </location>
</feature>
<evidence type="ECO:0000256" key="2">
    <source>
        <dbReference type="ARBA" id="ARBA00023136"/>
    </source>
</evidence>
<feature type="domain" description="Outer membrane protein beta-barrel" evidence="5">
    <location>
        <begin position="384"/>
        <end position="799"/>
    </location>
</feature>
<dbReference type="SUPFAM" id="SSF49464">
    <property type="entry name" value="Carboxypeptidase regulatory domain-like"/>
    <property type="match status" value="1"/>
</dbReference>
<evidence type="ECO:0000256" key="1">
    <source>
        <dbReference type="ARBA" id="ARBA00004442"/>
    </source>
</evidence>
<dbReference type="Gene3D" id="2.60.40.1120">
    <property type="entry name" value="Carboxypeptidase-like, regulatory domain"/>
    <property type="match status" value="1"/>
</dbReference>
<keyword evidence="7" id="KW-1185">Reference proteome</keyword>
<dbReference type="Proteomes" id="UP000524404">
    <property type="component" value="Unassembled WGS sequence"/>
</dbReference>
<sequence length="828" mass="93292">MKTIFYAILTVFSLANIKAQAQGKISGQITDDKSKIVEFATVTLLNAKDSSLVKGALGDVNGTFEFEKVNYGTYIVNISQLGYKKYYTPKFILSAETPNIKLTKLVLAEASNELGEVQVTAKKPFIEQQIDKTIVNVENSIVSAGNTAIEVLEKSPGVTVDKDGNISLKGKQNVMVMLDGKPTYMSAGDLANMLRNMQASQLDKIEIMTNPPAKYDAAGNAGVINIRLKKNQNTGLNGSANIGLGYGFYKSLPKESAGLNLNYRNGKVNLFGNFSANDRQSFQIQSINRKFFENGKVISGFDQVGNNDRRNSSFSYKMGADYFIDKKNTIGFLFNGMNGNWNEDLNNETLIKNSQAQLDTTSRTLGSIRNNWGNYSTNLNFKHIIDSTGREITTDLDYARYDANNSMKYRTSKYDIQNILREKRNEDGLTGSKINIYSFKTDLVYPINKTSKFEAGLKTSYVHSGNDMRFDFLVGDANTPVNDPNRTRDFVYKENINAGYVNYSKEFKKLSVQLGLRVENTNGQGSLLGKELLKRNYTNLFPSVFFRQKLSKDHQLGYSFSRRIDRPSYEDLNPFLFFLDPYTYSRGNELLQPQYTNAFEVSHTFKDAITTTVNFSRTNGIMTEILEQNNTLKTTNVTKINIGYVENLGISFSVPVPITKWWFSNTYLNLYNNHYVGDIPKTIINSEGTSTTTLQPLDARATTYQVNMTHQFTLPKKYSLELSGWYQSPFVEGQLAGRPMGALSFGIQKKLMKDKATLKLNVNDVFWTNQFRGSFIFNDIDVQVNSKWESRVIRLNFSYRFGNSKVAAARQRKTGLEDEKGRVKSGGN</sequence>
<protein>
    <recommendedName>
        <fullName evidence="5">Outer membrane protein beta-barrel domain-containing protein</fullName>
    </recommendedName>
</protein>
<accession>A0A841EL11</accession>
<dbReference type="InterPro" id="IPR037066">
    <property type="entry name" value="Plug_dom_sf"/>
</dbReference>
<dbReference type="InterPro" id="IPR036942">
    <property type="entry name" value="Beta-barrel_TonB_sf"/>
</dbReference>
<comment type="subcellular location">
    <subcellularLocation>
        <location evidence="1">Cell outer membrane</location>
    </subcellularLocation>
</comment>
<dbReference type="PANTHER" id="PTHR40980">
    <property type="entry name" value="PLUG DOMAIN-CONTAINING PROTEIN"/>
    <property type="match status" value="1"/>
</dbReference>
<reference evidence="6 7" key="1">
    <citation type="submission" date="2020-08" db="EMBL/GenBank/DDBJ databases">
        <title>Functional genomics of gut bacteria from endangered species of beetles.</title>
        <authorList>
            <person name="Carlos-Shanley C."/>
        </authorList>
    </citation>
    <scope>NUCLEOTIDE SEQUENCE [LARGE SCALE GENOMIC DNA]</scope>
    <source>
        <strain evidence="6 7">S00070</strain>
    </source>
</reference>
<dbReference type="EMBL" id="JACHKT010000015">
    <property type="protein sequence ID" value="MBB6003626.1"/>
    <property type="molecule type" value="Genomic_DNA"/>
</dbReference>
<dbReference type="PANTHER" id="PTHR40980:SF4">
    <property type="entry name" value="TONB-DEPENDENT RECEPTOR-LIKE BETA-BARREL DOMAIN-CONTAINING PROTEIN"/>
    <property type="match status" value="1"/>
</dbReference>
<name>A0A841EL11_9BACT</name>